<evidence type="ECO:0000256" key="1">
    <source>
        <dbReference type="SAM" id="MobiDB-lite"/>
    </source>
</evidence>
<dbReference type="AlphaFoldDB" id="A0AB34FX54"/>
<dbReference type="Gene3D" id="3.40.50.720">
    <property type="entry name" value="NAD(P)-binding Rossmann-like Domain"/>
    <property type="match status" value="1"/>
</dbReference>
<evidence type="ECO:0000259" key="2">
    <source>
        <dbReference type="Pfam" id="PF13460"/>
    </source>
</evidence>
<comment type="caution">
    <text evidence="3">The sequence shown here is derived from an EMBL/GenBank/DDBJ whole genome shotgun (WGS) entry which is preliminary data.</text>
</comment>
<proteinExistence type="predicted"/>
<name>A0AB34FX54_9HYPO</name>
<dbReference type="Pfam" id="PF13460">
    <property type="entry name" value="NAD_binding_10"/>
    <property type="match status" value="1"/>
</dbReference>
<keyword evidence="4" id="KW-1185">Reference proteome</keyword>
<feature type="region of interest" description="Disordered" evidence="1">
    <location>
        <begin position="1"/>
        <end position="60"/>
    </location>
</feature>
<evidence type="ECO:0000313" key="4">
    <source>
        <dbReference type="Proteomes" id="UP001163105"/>
    </source>
</evidence>
<dbReference type="SUPFAM" id="SSF51735">
    <property type="entry name" value="NAD(P)-binding Rossmann-fold domains"/>
    <property type="match status" value="1"/>
</dbReference>
<gene>
    <name evidence="3" type="ORF">O9K51_04390</name>
</gene>
<dbReference type="PANTHER" id="PTHR14097:SF9">
    <property type="entry name" value="EPIMERASE, PUTATIVE (AFU_ORTHOLOGUE AFUA_8G07320)-RELATED"/>
    <property type="match status" value="1"/>
</dbReference>
<dbReference type="PANTHER" id="PTHR14097">
    <property type="entry name" value="OXIDOREDUCTASE HTATIP2"/>
    <property type="match status" value="1"/>
</dbReference>
<dbReference type="EMBL" id="JAQHRD010000003">
    <property type="protein sequence ID" value="KAJ6443211.1"/>
    <property type="molecule type" value="Genomic_DNA"/>
</dbReference>
<protein>
    <submittedName>
        <fullName evidence="3">Nucleoside-diphosphate-sugar epimerase</fullName>
    </submittedName>
</protein>
<feature type="compositionally biased region" description="Basic and acidic residues" evidence="1">
    <location>
        <begin position="34"/>
        <end position="44"/>
    </location>
</feature>
<accession>A0AB34FX54</accession>
<dbReference type="InterPro" id="IPR016040">
    <property type="entry name" value="NAD(P)-bd_dom"/>
</dbReference>
<organism evidence="3 4">
    <name type="scientific">Purpureocillium lavendulum</name>
    <dbReference type="NCBI Taxonomy" id="1247861"/>
    <lineage>
        <taxon>Eukaryota</taxon>
        <taxon>Fungi</taxon>
        <taxon>Dikarya</taxon>
        <taxon>Ascomycota</taxon>
        <taxon>Pezizomycotina</taxon>
        <taxon>Sordariomycetes</taxon>
        <taxon>Hypocreomycetidae</taxon>
        <taxon>Hypocreales</taxon>
        <taxon>Ophiocordycipitaceae</taxon>
        <taxon>Purpureocillium</taxon>
    </lineage>
</organism>
<feature type="domain" description="NAD(P)-binding" evidence="2">
    <location>
        <begin position="81"/>
        <end position="287"/>
    </location>
</feature>
<reference evidence="3" key="1">
    <citation type="submission" date="2023-01" db="EMBL/GenBank/DDBJ databases">
        <title>The growth and conidiation of Purpureocillium lavendulum are regulated by nitrogen source and histone H3K14 acetylation.</title>
        <authorList>
            <person name="Tang P."/>
            <person name="Han J."/>
            <person name="Zhang C."/>
            <person name="Tang P."/>
            <person name="Qi F."/>
            <person name="Zhang K."/>
            <person name="Liang L."/>
        </authorList>
    </citation>
    <scope>NUCLEOTIDE SEQUENCE</scope>
    <source>
        <strain evidence="3">YMF1.00683</strain>
    </source>
</reference>
<evidence type="ECO:0000313" key="3">
    <source>
        <dbReference type="EMBL" id="KAJ6443211.1"/>
    </source>
</evidence>
<dbReference type="Proteomes" id="UP001163105">
    <property type="component" value="Unassembled WGS sequence"/>
</dbReference>
<dbReference type="InterPro" id="IPR036291">
    <property type="entry name" value="NAD(P)-bd_dom_sf"/>
</dbReference>
<sequence length="304" mass="32804">MVRDGITAPPNGNDTDQGGSGDGTKLPPSGLPELRARPDSRIQIDVDSTGPASPGTRKTTQYAVEDKAVRWRTFMKVIVTGATGSAGRQVVQHCIENPRVTKVVVLTRTAVSGDVESHPKVEVVMHQDFSSYPEALLRRLEGSQACIWAIGGRIDQLKHDKSLCRQVVFELPLAAARAFSQHLAGKTPGATAFRFVFCSSKHAERAKKSFPFVNDPRRYVADAEKGLSEVADANKAHFEAYILRPARYSVSDVSPRQPTTPTKKTAGGQGTAIIDTAQVGKAMVAVALDGWKGRVVENDALLTM</sequence>